<name>O96050_ORYRH</name>
<reference evidence="4" key="2">
    <citation type="journal article" date="2010" name="J. Biol. Chem.">
        <title>Isolation, cDNA cloning, and structure-based functional characterization of oryctin, a hemolymph protein from the coconut rhinoceros beetle, Oryctes rhinoceros, as a novel serine protease inhibitor.</title>
        <authorList>
            <person name="Horita S."/>
            <person name="Ishibashi J."/>
            <person name="Nagata K."/>
            <person name="Miyakawa T."/>
            <person name="Yamakawa M."/>
            <person name="Tanokura M."/>
        </authorList>
    </citation>
    <scope>STRUCTURE BY NMR OF 20-85</scope>
    <scope>DISULFIDE BONDS</scope>
</reference>
<feature type="chain" id="PRO_5044488254" evidence="1">
    <location>
        <begin position="20"/>
        <end position="85"/>
    </location>
</feature>
<evidence type="ECO:0000313" key="3">
    <source>
        <dbReference type="EMBL" id="QGX74965.1"/>
    </source>
</evidence>
<evidence type="ECO:0000256" key="1">
    <source>
        <dbReference type="SAM" id="SignalP"/>
    </source>
</evidence>
<dbReference type="SMR" id="O96050"/>
<dbReference type="MEROPS" id="I88.001"/>
<sequence>MKFLLLVAFLSVVVLTTKSVPVGSDCEPKLCTMDLVPHCFLNPEKGIVVVHGGCALSKYKCQNPNHEKLGYTHECEEAIKNAPRP</sequence>
<feature type="disulfide bond" evidence="4">
    <location>
        <begin position="39"/>
        <end position="75"/>
    </location>
</feature>
<feature type="disulfide bond" evidence="4">
    <location>
        <begin position="31"/>
        <end position="54"/>
    </location>
</feature>
<dbReference type="Gene3D" id="3.30.1490.260">
    <property type="match status" value="1"/>
</dbReference>
<organism evidence="2">
    <name type="scientific">Oryctes rhinoceros</name>
    <name type="common">Coconut rhinoceros beetle</name>
    <dbReference type="NCBI Taxonomy" id="72550"/>
    <lineage>
        <taxon>Eukaryota</taxon>
        <taxon>Metazoa</taxon>
        <taxon>Ecdysozoa</taxon>
        <taxon>Arthropoda</taxon>
        <taxon>Hexapoda</taxon>
        <taxon>Insecta</taxon>
        <taxon>Pterygota</taxon>
        <taxon>Neoptera</taxon>
        <taxon>Endopterygota</taxon>
        <taxon>Coleoptera</taxon>
        <taxon>Polyphaga</taxon>
        <taxon>Scarabaeiformia</taxon>
        <taxon>Scarabaeidae</taxon>
        <taxon>Dynastinae</taxon>
        <taxon>Oryctes</taxon>
    </lineage>
</organism>
<feature type="disulfide bond" evidence="4">
    <location>
        <begin position="26"/>
        <end position="61"/>
    </location>
</feature>
<dbReference type="PDB" id="2KSW">
    <property type="method" value="NMR"/>
    <property type="chains" value="A=20-85"/>
</dbReference>
<evidence type="ECO:0000313" key="2">
    <source>
        <dbReference type="EMBL" id="BAA36402.1"/>
    </source>
</evidence>
<dbReference type="EMBL" id="MN047308">
    <property type="protein sequence ID" value="QGX74965.1"/>
    <property type="molecule type" value="Transcribed_RNA"/>
</dbReference>
<dbReference type="EMBL" id="AB011246">
    <property type="protein sequence ID" value="BAA36402.1"/>
    <property type="molecule type" value="mRNA"/>
</dbReference>
<protein>
    <submittedName>
        <fullName evidence="2">Oryctin</fullName>
    </submittedName>
</protein>
<reference evidence="3" key="3">
    <citation type="journal article" date="2019" name="BMC Genomics">
        <title>Transcriptome and microbiome of coconut rhinoceros beetle (Oryctes rhinoceros) larvae.</title>
        <authorList>
            <person name="Shelomi M."/>
            <person name="Lin S.S."/>
            <person name="Liu L.Y."/>
        </authorList>
    </citation>
    <scope>NUCLEOTIDE SEQUENCE</scope>
    <source>
        <strain evidence="3">CG_17671</strain>
    </source>
</reference>
<keyword evidence="1" id="KW-0732">Signal</keyword>
<feature type="signal peptide" evidence="1">
    <location>
        <begin position="1"/>
        <end position="19"/>
    </location>
</feature>
<reference evidence="2" key="1">
    <citation type="submission" date="1998-02" db="EMBL/GenBank/DDBJ databases">
        <title>Oryctin, an antibacterial peptide.</title>
        <authorList>
            <person name="Ishibashi J."/>
            <person name="Yang J."/>
            <person name="Saido-Sakanaka H."/>
            <person name="Nakazawa H."/>
            <person name="Yamamoto M."/>
            <person name="Yamakawa M."/>
        </authorList>
    </citation>
    <scope>NUCLEOTIDE SEQUENCE</scope>
</reference>
<evidence type="ECO:0007829" key="4">
    <source>
        <dbReference type="PDB" id="2KSW"/>
    </source>
</evidence>
<proteinExistence type="evidence at protein level"/>
<keyword evidence="4" id="KW-0002">3D-structure</keyword>
<accession>O96050</accession>
<dbReference type="AlphaFoldDB" id="O96050"/>
<dbReference type="PDBsum" id="2KSW"/>